<feature type="region of interest" description="Disordered" evidence="1">
    <location>
        <begin position="1"/>
        <end position="25"/>
    </location>
</feature>
<evidence type="ECO:0000313" key="3">
    <source>
        <dbReference type="EMBL" id="GIG93517.1"/>
    </source>
</evidence>
<feature type="domain" description="SIS" evidence="2">
    <location>
        <begin position="56"/>
        <end position="211"/>
    </location>
</feature>
<dbReference type="SUPFAM" id="SSF53697">
    <property type="entry name" value="SIS domain"/>
    <property type="match status" value="1"/>
</dbReference>
<dbReference type="InterPro" id="IPR050099">
    <property type="entry name" value="SIS_GmhA/DiaA_subfam"/>
</dbReference>
<dbReference type="GO" id="GO:0016853">
    <property type="term" value="F:isomerase activity"/>
    <property type="evidence" value="ECO:0007669"/>
    <property type="project" value="UniProtKB-KW"/>
</dbReference>
<dbReference type="RefSeq" id="WP_203855203.1">
    <property type="nucleotide sequence ID" value="NZ_BAAAZQ010000003.1"/>
</dbReference>
<reference evidence="3 4" key="1">
    <citation type="submission" date="2021-01" db="EMBL/GenBank/DDBJ databases">
        <title>Whole genome shotgun sequence of Plantactinospora mayteni NBRC 109088.</title>
        <authorList>
            <person name="Komaki H."/>
            <person name="Tamura T."/>
        </authorList>
    </citation>
    <scope>NUCLEOTIDE SEQUENCE [LARGE SCALE GENOMIC DNA]</scope>
    <source>
        <strain evidence="3 4">NBRC 109088</strain>
    </source>
</reference>
<protein>
    <submittedName>
        <fullName evidence="3">Phosphoheptose isomerase</fullName>
    </submittedName>
</protein>
<dbReference type="CDD" id="cd05006">
    <property type="entry name" value="SIS_GmhA"/>
    <property type="match status" value="1"/>
</dbReference>
<sequence>MNRLDRRQSVAPGTSGSADPTVSHRARTAADNYLGELRKSVDQVDRERLSAVLCTLVGALESGRRVLVAGNGGSATTASHMSADLTAAMAHSGRPAGTVVSLVDNLARLTAIANDVSYEDVFATQVAALGAPGDVLLAISVSGRSANVLAAARRARDLDMTVLALVGQPSPLSTASDHFVLLGQGDYGLSEDLHLTVGHIAVRMLRRVDAHVVADA</sequence>
<organism evidence="3 4">
    <name type="scientific">Plantactinospora mayteni</name>
    <dbReference type="NCBI Taxonomy" id="566021"/>
    <lineage>
        <taxon>Bacteria</taxon>
        <taxon>Bacillati</taxon>
        <taxon>Actinomycetota</taxon>
        <taxon>Actinomycetes</taxon>
        <taxon>Micromonosporales</taxon>
        <taxon>Micromonosporaceae</taxon>
        <taxon>Plantactinospora</taxon>
    </lineage>
</organism>
<dbReference type="InterPro" id="IPR046348">
    <property type="entry name" value="SIS_dom_sf"/>
</dbReference>
<dbReference type="InterPro" id="IPR001347">
    <property type="entry name" value="SIS_dom"/>
</dbReference>
<dbReference type="PROSITE" id="PS51464">
    <property type="entry name" value="SIS"/>
    <property type="match status" value="1"/>
</dbReference>
<name>A0ABQ4EFM0_9ACTN</name>
<keyword evidence="3" id="KW-0413">Isomerase</keyword>
<comment type="caution">
    <text evidence="3">The sequence shown here is derived from an EMBL/GenBank/DDBJ whole genome shotgun (WGS) entry which is preliminary data.</text>
</comment>
<accession>A0ABQ4EFM0</accession>
<dbReference type="Proteomes" id="UP000621500">
    <property type="component" value="Unassembled WGS sequence"/>
</dbReference>
<dbReference type="PANTHER" id="PTHR30390:SF8">
    <property type="entry name" value="SUGAR ISOMERASE (SIS)"/>
    <property type="match status" value="1"/>
</dbReference>
<dbReference type="Gene3D" id="3.40.50.10490">
    <property type="entry name" value="Glucose-6-phosphate isomerase like protein, domain 1"/>
    <property type="match status" value="1"/>
</dbReference>
<keyword evidence="4" id="KW-1185">Reference proteome</keyword>
<gene>
    <name evidence="3" type="primary">gmhA_1</name>
    <name evidence="3" type="ORF">Pma05_00900</name>
</gene>
<dbReference type="PANTHER" id="PTHR30390">
    <property type="entry name" value="SEDOHEPTULOSE 7-PHOSPHATE ISOMERASE / DNAA INITIATOR-ASSOCIATING FACTOR FOR REPLICATION INITIATION"/>
    <property type="match status" value="1"/>
</dbReference>
<evidence type="ECO:0000256" key="1">
    <source>
        <dbReference type="SAM" id="MobiDB-lite"/>
    </source>
</evidence>
<dbReference type="Pfam" id="PF13580">
    <property type="entry name" value="SIS_2"/>
    <property type="match status" value="1"/>
</dbReference>
<evidence type="ECO:0000259" key="2">
    <source>
        <dbReference type="PROSITE" id="PS51464"/>
    </source>
</evidence>
<evidence type="ECO:0000313" key="4">
    <source>
        <dbReference type="Proteomes" id="UP000621500"/>
    </source>
</evidence>
<dbReference type="EMBL" id="BONX01000001">
    <property type="protein sequence ID" value="GIG93517.1"/>
    <property type="molecule type" value="Genomic_DNA"/>
</dbReference>
<feature type="compositionally biased region" description="Polar residues" evidence="1">
    <location>
        <begin position="11"/>
        <end position="20"/>
    </location>
</feature>
<dbReference type="InterPro" id="IPR035461">
    <property type="entry name" value="GmhA/DiaA"/>
</dbReference>
<proteinExistence type="predicted"/>